<evidence type="ECO:0000313" key="5">
    <source>
        <dbReference type="Proteomes" id="UP000195514"/>
    </source>
</evidence>
<reference evidence="5" key="1">
    <citation type="submission" date="2017-05" db="EMBL/GenBank/DDBJ databases">
        <authorList>
            <person name="Kirkegaard R."/>
            <person name="Mcilroy J S."/>
        </authorList>
    </citation>
    <scope>NUCLEOTIDE SEQUENCE [LARGE SCALE GENOMIC DNA]</scope>
</reference>
<dbReference type="PROSITE" id="PS50943">
    <property type="entry name" value="HTH_CROC1"/>
    <property type="match status" value="2"/>
</dbReference>
<dbReference type="KEGG" id="abat:CFX1CAM_1506"/>
<feature type="region of interest" description="Disordered" evidence="2">
    <location>
        <begin position="171"/>
        <end position="190"/>
    </location>
</feature>
<organism evidence="4 5">
    <name type="scientific">Candidatus Brevifilum fermentans</name>
    <dbReference type="NCBI Taxonomy" id="1986204"/>
    <lineage>
        <taxon>Bacteria</taxon>
        <taxon>Bacillati</taxon>
        <taxon>Chloroflexota</taxon>
        <taxon>Anaerolineae</taxon>
        <taxon>Anaerolineales</taxon>
        <taxon>Anaerolineaceae</taxon>
        <taxon>Candidatus Brevifilum</taxon>
    </lineage>
</organism>
<accession>A0A1Y6K4G6</accession>
<proteinExistence type="predicted"/>
<evidence type="ECO:0000313" key="4">
    <source>
        <dbReference type="EMBL" id="SMX54571.1"/>
    </source>
</evidence>
<evidence type="ECO:0000259" key="3">
    <source>
        <dbReference type="PROSITE" id="PS50943"/>
    </source>
</evidence>
<feature type="domain" description="HTH cro/C1-type" evidence="3">
    <location>
        <begin position="12"/>
        <end position="66"/>
    </location>
</feature>
<dbReference type="Gene3D" id="1.10.260.40">
    <property type="entry name" value="lambda repressor-like DNA-binding domains"/>
    <property type="match status" value="1"/>
</dbReference>
<evidence type="ECO:0000256" key="1">
    <source>
        <dbReference type="ARBA" id="ARBA00023125"/>
    </source>
</evidence>
<evidence type="ECO:0000256" key="2">
    <source>
        <dbReference type="SAM" id="MobiDB-lite"/>
    </source>
</evidence>
<dbReference type="AlphaFoldDB" id="A0A1Y6K4G6"/>
<gene>
    <name evidence="4" type="ORF">CFX1CAM_1506</name>
</gene>
<name>A0A1Y6K4G6_9CHLR</name>
<dbReference type="InterPro" id="IPR050807">
    <property type="entry name" value="TransReg_Diox_bact_type"/>
</dbReference>
<dbReference type="GO" id="GO:0003677">
    <property type="term" value="F:DNA binding"/>
    <property type="evidence" value="ECO:0007669"/>
    <property type="project" value="UniProtKB-KW"/>
</dbReference>
<dbReference type="Proteomes" id="UP000195514">
    <property type="component" value="Chromosome I"/>
</dbReference>
<dbReference type="EMBL" id="LT859958">
    <property type="protein sequence ID" value="SMX54571.1"/>
    <property type="molecule type" value="Genomic_DNA"/>
</dbReference>
<dbReference type="CDD" id="cd00093">
    <property type="entry name" value="HTH_XRE"/>
    <property type="match status" value="1"/>
</dbReference>
<keyword evidence="5" id="KW-1185">Reference proteome</keyword>
<dbReference type="PANTHER" id="PTHR46797">
    <property type="entry name" value="HTH-TYPE TRANSCRIPTIONAL REGULATOR"/>
    <property type="match status" value="1"/>
</dbReference>
<dbReference type="RefSeq" id="WP_087862404.1">
    <property type="nucleotide sequence ID" value="NZ_LT859958.1"/>
</dbReference>
<dbReference type="GO" id="GO:0003700">
    <property type="term" value="F:DNA-binding transcription factor activity"/>
    <property type="evidence" value="ECO:0007669"/>
    <property type="project" value="TreeGrafter"/>
</dbReference>
<feature type="domain" description="HTH cro/C1-type" evidence="3">
    <location>
        <begin position="124"/>
        <end position="154"/>
    </location>
</feature>
<dbReference type="SUPFAM" id="SSF47413">
    <property type="entry name" value="lambda repressor-like DNA-binding domains"/>
    <property type="match status" value="2"/>
</dbReference>
<protein>
    <recommendedName>
        <fullName evidence="3">HTH cro/C1-type domain-containing protein</fullName>
    </recommendedName>
</protein>
<dbReference type="SMART" id="SM00530">
    <property type="entry name" value="HTH_XRE"/>
    <property type="match status" value="2"/>
</dbReference>
<dbReference type="InterPro" id="IPR010982">
    <property type="entry name" value="Lambda_DNA-bd_dom_sf"/>
</dbReference>
<keyword evidence="1" id="KW-0238">DNA-binding</keyword>
<dbReference type="PANTHER" id="PTHR46797:SF1">
    <property type="entry name" value="METHYLPHOSPHONATE SYNTHASE"/>
    <property type="match status" value="1"/>
</dbReference>
<dbReference type="GO" id="GO:0005829">
    <property type="term" value="C:cytosol"/>
    <property type="evidence" value="ECO:0007669"/>
    <property type="project" value="TreeGrafter"/>
</dbReference>
<sequence>MTELTDHIPERIKTIRKSKRRSIHDCATILGLSKGTYLNIEKGLEPITLPELELLALYFEEDLSVFLNRDQSPNANTAFLDANLRSQYVRVRDKMLCALISLEIDKQAVTLDDIQQATRIPMETLQAYENGTAAIPVGDLIKISVFLGIQIDSLYKPLWLNKPELEEDVSKDAWQPEYPKSDIQESSDDEEPFTDIMNALRQVSKQDQAFIAKYLIEKLRSI</sequence>
<dbReference type="InterPro" id="IPR001387">
    <property type="entry name" value="Cro/C1-type_HTH"/>
</dbReference>